<dbReference type="Pfam" id="PF14092">
    <property type="entry name" value="DUF4270"/>
    <property type="match status" value="1"/>
</dbReference>
<protein>
    <recommendedName>
        <fullName evidence="3">DUF4270 domain-containing protein</fullName>
    </recommendedName>
</protein>
<dbReference type="STRING" id="888832.HMPREF9420_0571"/>
<dbReference type="HOGENOM" id="CLU_041004_0_0_10"/>
<evidence type="ECO:0008006" key="3">
    <source>
        <dbReference type="Google" id="ProtNLM"/>
    </source>
</evidence>
<organism evidence="1 2">
    <name type="scientific">Segatella salivae DSM 15606</name>
    <dbReference type="NCBI Taxonomy" id="888832"/>
    <lineage>
        <taxon>Bacteria</taxon>
        <taxon>Pseudomonadati</taxon>
        <taxon>Bacteroidota</taxon>
        <taxon>Bacteroidia</taxon>
        <taxon>Bacteroidales</taxon>
        <taxon>Prevotellaceae</taxon>
        <taxon>Segatella</taxon>
    </lineage>
</organism>
<proteinExistence type="predicted"/>
<comment type="caution">
    <text evidence="1">The sequence shown here is derived from an EMBL/GenBank/DDBJ whole genome shotgun (WGS) entry which is preliminary data.</text>
</comment>
<dbReference type="EMBL" id="AEQO01000062">
    <property type="protein sequence ID" value="EFV05311.1"/>
    <property type="molecule type" value="Genomic_DNA"/>
</dbReference>
<accession>E6MM53</accession>
<name>E6MM53_9BACT</name>
<dbReference type="eggNOG" id="ENOG502ZBIE">
    <property type="taxonomic scope" value="Bacteria"/>
</dbReference>
<evidence type="ECO:0000313" key="1">
    <source>
        <dbReference type="EMBL" id="EFV05311.1"/>
    </source>
</evidence>
<dbReference type="Proteomes" id="UP000003874">
    <property type="component" value="Unassembled WGS sequence"/>
</dbReference>
<keyword evidence="2" id="KW-1185">Reference proteome</keyword>
<reference evidence="1 2" key="1">
    <citation type="submission" date="2010-12" db="EMBL/GenBank/DDBJ databases">
        <authorList>
            <person name="Muzny D."/>
            <person name="Qin X."/>
            <person name="Deng J."/>
            <person name="Jiang H."/>
            <person name="Liu Y."/>
            <person name="Qu J."/>
            <person name="Song X.-Z."/>
            <person name="Zhang L."/>
            <person name="Thornton R."/>
            <person name="Coyle M."/>
            <person name="Francisco L."/>
            <person name="Jackson L."/>
            <person name="Javaid M."/>
            <person name="Korchina V."/>
            <person name="Kovar C."/>
            <person name="Mata R."/>
            <person name="Mathew T."/>
            <person name="Ngo R."/>
            <person name="Nguyen L."/>
            <person name="Nguyen N."/>
            <person name="Okwuonu G."/>
            <person name="Ongeri F."/>
            <person name="Pham C."/>
            <person name="Simmons D."/>
            <person name="Wilczek-Boney K."/>
            <person name="Hale W."/>
            <person name="Jakkamsetti A."/>
            <person name="Pham P."/>
            <person name="Ruth R."/>
            <person name="San Lucas F."/>
            <person name="Warren J."/>
            <person name="Zhang J."/>
            <person name="Zhao Z."/>
            <person name="Zhou C."/>
            <person name="Zhu D."/>
            <person name="Lee S."/>
            <person name="Bess C."/>
            <person name="Blankenburg K."/>
            <person name="Forbes L."/>
            <person name="Fu Q."/>
            <person name="Gubbala S."/>
            <person name="Hirani K."/>
            <person name="Jayaseelan J.C."/>
            <person name="Lara F."/>
            <person name="Munidasa M."/>
            <person name="Palculict T."/>
            <person name="Patil S."/>
            <person name="Pu L.-L."/>
            <person name="Saada N."/>
            <person name="Tang L."/>
            <person name="Weissenberger G."/>
            <person name="Zhu Y."/>
            <person name="Hemphill L."/>
            <person name="Shang Y."/>
            <person name="Youmans B."/>
            <person name="Ayvaz T."/>
            <person name="Ross M."/>
            <person name="Santibanez J."/>
            <person name="Aqrawi P."/>
            <person name="Gross S."/>
            <person name="Joshi V."/>
            <person name="Fowler G."/>
            <person name="Nazareth L."/>
            <person name="Reid J."/>
            <person name="Worley K."/>
            <person name="Petrosino J."/>
            <person name="Highlander S."/>
            <person name="Gibbs R."/>
        </authorList>
    </citation>
    <scope>NUCLEOTIDE SEQUENCE [LARGE SCALE GENOMIC DNA]</scope>
    <source>
        <strain evidence="1 2">DSM 15606</strain>
    </source>
</reference>
<evidence type="ECO:0000313" key="2">
    <source>
        <dbReference type="Proteomes" id="UP000003874"/>
    </source>
</evidence>
<sequence>MIRFIQQVKINHKINYYMKLKTLASALLVTLMISSCDDSTGTIGTSITSDMDKLEIKTDSFNVTTKSIAAGDVLSRNINGYLGKFKDPETGSYITADFMTQFGVLEDFNLPNEGDIVSKDNGKVIADSCEIRLYYDDVVGDSTALMHLKMYELSKPVTDAAALYTNSNDIESNYLRSGGFEVEKAYTLADLTTDAKEKAEKNYSPSIKISMNKPYTDKDGVTYKNYGTYLLQKYYSKPSDFSNSYTLINNVIPGFYFKSVGGSGSIGRVFNTIMFVYFRIQYNGKVYNRIASFSGTQEVLQATHIVNDQQALQQLINQNSGTYLKTPAGIFTEMTLPVDNIIAGHEKDSINSAKITLQRINNVSTSPYALQAPKQVLMIPKDSIQTFFAHHNIMNYKNSFVANFSQNGYTFNNISSLIRSMYENKKNGTASADWNKVVIVPVTTTSMTIQNGSYSSTYSTGVYNDMSVRSVKLLGGNTPLKISVIYSKFK</sequence>
<dbReference type="AlphaFoldDB" id="E6MM53"/>
<gene>
    <name evidence="1" type="ORF">HMPREF9420_0571</name>
</gene>
<dbReference type="InterPro" id="IPR025366">
    <property type="entry name" value="DUF4270"/>
</dbReference>